<reference evidence="2 3" key="1">
    <citation type="submission" date="2018-02" db="EMBL/GenBank/DDBJ databases">
        <title>The genomes of Aspergillus section Nigri reveals drivers in fungal speciation.</title>
        <authorList>
            <consortium name="DOE Joint Genome Institute"/>
            <person name="Vesth T.C."/>
            <person name="Nybo J."/>
            <person name="Theobald S."/>
            <person name="Brandl J."/>
            <person name="Frisvad J.C."/>
            <person name="Nielsen K.F."/>
            <person name="Lyhne E.K."/>
            <person name="Kogle M.E."/>
            <person name="Kuo A."/>
            <person name="Riley R."/>
            <person name="Clum A."/>
            <person name="Nolan M."/>
            <person name="Lipzen A."/>
            <person name="Salamov A."/>
            <person name="Henrissat B."/>
            <person name="Wiebenga A."/>
            <person name="De vries R.P."/>
            <person name="Grigoriev I.V."/>
            <person name="Mortensen U.H."/>
            <person name="Andersen M.R."/>
            <person name="Baker S.E."/>
        </authorList>
    </citation>
    <scope>NUCLEOTIDE SEQUENCE [LARGE SCALE GENOMIC DNA]</scope>
    <source>
        <strain evidence="2 3">CBS 313.89</strain>
    </source>
</reference>
<dbReference type="AlphaFoldDB" id="A0A8G1VY80"/>
<dbReference type="RefSeq" id="XP_040797769.1">
    <property type="nucleotide sequence ID" value="XM_040948854.1"/>
</dbReference>
<keyword evidence="3" id="KW-1185">Reference proteome</keyword>
<name>A0A8G1VY80_9EURO</name>
<evidence type="ECO:0000313" key="3">
    <source>
        <dbReference type="Proteomes" id="UP000249789"/>
    </source>
</evidence>
<dbReference type="Proteomes" id="UP000249789">
    <property type="component" value="Unassembled WGS sequence"/>
</dbReference>
<feature type="region of interest" description="Disordered" evidence="1">
    <location>
        <begin position="1"/>
        <end position="51"/>
    </location>
</feature>
<dbReference type="EMBL" id="KZ824675">
    <property type="protein sequence ID" value="RAK73759.1"/>
    <property type="molecule type" value="Genomic_DNA"/>
</dbReference>
<evidence type="ECO:0000313" key="2">
    <source>
        <dbReference type="EMBL" id="RAK73759.1"/>
    </source>
</evidence>
<feature type="compositionally biased region" description="Polar residues" evidence="1">
    <location>
        <begin position="1"/>
        <end position="28"/>
    </location>
</feature>
<proteinExistence type="predicted"/>
<dbReference type="VEuPathDB" id="FungiDB:BO72DRAFT_499656"/>
<evidence type="ECO:0000256" key="1">
    <source>
        <dbReference type="SAM" id="MobiDB-lite"/>
    </source>
</evidence>
<accession>A0A8G1VY80</accession>
<organism evidence="2 3">
    <name type="scientific">Aspergillus fijiensis CBS 313.89</name>
    <dbReference type="NCBI Taxonomy" id="1448319"/>
    <lineage>
        <taxon>Eukaryota</taxon>
        <taxon>Fungi</taxon>
        <taxon>Dikarya</taxon>
        <taxon>Ascomycota</taxon>
        <taxon>Pezizomycotina</taxon>
        <taxon>Eurotiomycetes</taxon>
        <taxon>Eurotiomycetidae</taxon>
        <taxon>Eurotiales</taxon>
        <taxon>Aspergillaceae</taxon>
        <taxon>Aspergillus</taxon>
    </lineage>
</organism>
<sequence length="161" mass="18083">MSILGSTPSTFKATLEPSQNTTDVSKTGTKPDPPPPPKDDESASLSGNGAANRHLDETLDWLIRCTSRRRRKELSILPKMATRYAEEKGTWDKVSRQEKDISEEALQRSRPAYYNELSDHETRLPADIQIGPVIHYDKSEKGDVFLDCLGLKPKLLDTEDE</sequence>
<gene>
    <name evidence="2" type="ORF">BO72DRAFT_499656</name>
</gene>
<protein>
    <submittedName>
        <fullName evidence="2">Uncharacterized protein</fullName>
    </submittedName>
</protein>
<dbReference type="GeneID" id="63866187"/>